<evidence type="ECO:0000259" key="7">
    <source>
        <dbReference type="SMART" id="SM01274"/>
    </source>
</evidence>
<dbReference type="GO" id="GO:0006108">
    <property type="term" value="P:malate metabolic process"/>
    <property type="evidence" value="ECO:0000318"/>
    <property type="project" value="GO_Central"/>
</dbReference>
<feature type="active site" description="Proton acceptor" evidence="4">
    <location>
        <position position="196"/>
    </location>
</feature>
<keyword evidence="9" id="KW-1185">Reference proteome</keyword>
<dbReference type="InterPro" id="IPR046346">
    <property type="entry name" value="Aminoacid_DH-like_N_sf"/>
</dbReference>
<dbReference type="InterPro" id="IPR001891">
    <property type="entry name" value="Malic_OxRdtase"/>
</dbReference>
<dbReference type="SUPFAM" id="SSF53223">
    <property type="entry name" value="Aminoacid dehydrogenase-like, N-terminal domain"/>
    <property type="match status" value="1"/>
</dbReference>
<evidence type="ECO:0000256" key="1">
    <source>
        <dbReference type="ARBA" id="ARBA00001946"/>
    </source>
</evidence>
<dbReference type="InterPro" id="IPR012302">
    <property type="entry name" value="Malic_NAD-bd"/>
</dbReference>
<dbReference type="InterPro" id="IPR036291">
    <property type="entry name" value="NAD(P)-bd_dom_sf"/>
</dbReference>
<comment type="similarity">
    <text evidence="2">Belongs to the malic enzymes family.</text>
</comment>
<evidence type="ECO:0000313" key="9">
    <source>
        <dbReference type="Proteomes" id="UP000006727"/>
    </source>
</evidence>
<dbReference type="PANTHER" id="PTHR23406:SF32">
    <property type="entry name" value="NADP-DEPENDENT MALIC ENZYME"/>
    <property type="match status" value="1"/>
</dbReference>
<dbReference type="GO" id="GO:0051287">
    <property type="term" value="F:NAD binding"/>
    <property type="evidence" value="ECO:0007669"/>
    <property type="project" value="InterPro"/>
</dbReference>
<feature type="binding site" evidence="5">
    <location>
        <position position="178"/>
    </location>
    <ligand>
        <name>(S)-malate</name>
        <dbReference type="ChEBI" id="CHEBI:15589"/>
    </ligand>
</feature>
<dbReference type="AlphaFoldDB" id="A0A7I4E998"/>
<evidence type="ECO:0000259" key="6">
    <source>
        <dbReference type="SMART" id="SM00919"/>
    </source>
</evidence>
<sequence>MAQFTKGGPFQKVLARTLQQWVWSPSVEVGRRSIQKNVKRPVIVNTRSTDILHDPWFNKGTAYPLSERDRLGLRGLLPPRIMSFEQQYDRFNGAEDMTALAKWRIFNRLHDRNETLYYRVLISNIEQFAPIIYTPTIGLVCQRYSGLYRRPRGMYFTARDRGEMMSMVDMIVVTDGSRILGLGDLVVQGIGIPIGKLDLYVAAAGINPQRVLPVMIDVGTNNQALLDNPQLGTAGVALGGLLGAVRAMGKPMEDLVKQKIVVVGAGSAMQMLLGGHSAETHKKAIDQFWILDKDGLVTEARDGLASDVEQYAREIEEFERWCNVQKVKPDVLLGLSGVGGLFTQQVLEAMKESRSPSPAIFSLSNPTSNAECTAKEAFQHAGPNIIFASGCPFRDVDLGGRVGHSNQGNNMYFPGIGLGTLMAGAHHISDGMVHAAAEELAAIMTPEQLQEGIIFPPVSRIREITARVAAAIVKEEVKEDIAQGYKETDIKELKRIVQDDSELMKYIEGHMWMPGVRR</sequence>
<dbReference type="Gramene" id="Pp3c7_5170V3.2">
    <property type="protein sequence ID" value="Pp3c7_5170V3.2"/>
    <property type="gene ID" value="Pp3c7_5170"/>
</dbReference>
<dbReference type="Pfam" id="PF00390">
    <property type="entry name" value="malic"/>
    <property type="match status" value="1"/>
</dbReference>
<dbReference type="Pfam" id="PF03949">
    <property type="entry name" value="Malic_M"/>
    <property type="match status" value="1"/>
</dbReference>
<feature type="domain" description="Malic enzyme N-terminal" evidence="7">
    <location>
        <begin position="110"/>
        <end position="257"/>
    </location>
</feature>
<feature type="domain" description="Malic enzyme NAD-binding" evidence="6">
    <location>
        <begin position="230"/>
        <end position="477"/>
    </location>
</feature>
<dbReference type="SUPFAM" id="SSF51735">
    <property type="entry name" value="NAD(P)-binding Rossmann-fold domains"/>
    <property type="match status" value="1"/>
</dbReference>
<reference evidence="8 9" key="2">
    <citation type="journal article" date="2018" name="Plant J.">
        <title>The Physcomitrella patens chromosome-scale assembly reveals moss genome structure and evolution.</title>
        <authorList>
            <person name="Lang D."/>
            <person name="Ullrich K.K."/>
            <person name="Murat F."/>
            <person name="Fuchs J."/>
            <person name="Jenkins J."/>
            <person name="Haas F.B."/>
            <person name="Piednoel M."/>
            <person name="Gundlach H."/>
            <person name="Van Bel M."/>
            <person name="Meyberg R."/>
            <person name="Vives C."/>
            <person name="Morata J."/>
            <person name="Symeonidi A."/>
            <person name="Hiss M."/>
            <person name="Muchero W."/>
            <person name="Kamisugi Y."/>
            <person name="Saleh O."/>
            <person name="Blanc G."/>
            <person name="Decker E.L."/>
            <person name="van Gessel N."/>
            <person name="Grimwood J."/>
            <person name="Hayes R.D."/>
            <person name="Graham S.W."/>
            <person name="Gunter L.E."/>
            <person name="McDaniel S.F."/>
            <person name="Hoernstein S.N.W."/>
            <person name="Larsson A."/>
            <person name="Li F.W."/>
            <person name="Perroud P.F."/>
            <person name="Phillips J."/>
            <person name="Ranjan P."/>
            <person name="Rokshar D.S."/>
            <person name="Rothfels C.J."/>
            <person name="Schneider L."/>
            <person name="Shu S."/>
            <person name="Stevenson D.W."/>
            <person name="Thummler F."/>
            <person name="Tillich M."/>
            <person name="Villarreal Aguilar J.C."/>
            <person name="Widiez T."/>
            <person name="Wong G.K."/>
            <person name="Wymore A."/>
            <person name="Zhang Y."/>
            <person name="Zimmer A.D."/>
            <person name="Quatrano R.S."/>
            <person name="Mayer K.F.X."/>
            <person name="Goodstein D."/>
            <person name="Casacuberta J.M."/>
            <person name="Vandepoele K."/>
            <person name="Reski R."/>
            <person name="Cuming A.C."/>
            <person name="Tuskan G.A."/>
            <person name="Maumus F."/>
            <person name="Salse J."/>
            <person name="Schmutz J."/>
            <person name="Rensing S.A."/>
        </authorList>
    </citation>
    <scope>NUCLEOTIDE SEQUENCE [LARGE SCALE GENOMIC DNA]</scope>
    <source>
        <strain evidence="8 9">cv. Gransden 2004</strain>
    </source>
</reference>
<feature type="binding site" evidence="5">
    <location>
        <position position="365"/>
    </location>
    <ligand>
        <name>(S)-malate</name>
        <dbReference type="ChEBI" id="CHEBI:15589"/>
    </ligand>
</feature>
<name>A0A7I4E998_PHYPA</name>
<dbReference type="Gene3D" id="1.20.1370.30">
    <property type="match status" value="1"/>
</dbReference>
<evidence type="ECO:0000256" key="5">
    <source>
        <dbReference type="PIRSR" id="PIRSR000106-2"/>
    </source>
</evidence>
<evidence type="ECO:0000256" key="3">
    <source>
        <dbReference type="ARBA" id="ARBA00023002"/>
    </source>
</evidence>
<accession>A0A7I4E998</accession>
<dbReference type="SMART" id="SM00919">
    <property type="entry name" value="Malic_M"/>
    <property type="match status" value="1"/>
</dbReference>
<proteinExistence type="inferred from homology"/>
<protein>
    <recommendedName>
        <fullName evidence="10">Malic enzyme</fullName>
    </recommendedName>
</protein>
<feature type="binding site" evidence="5">
    <location>
        <position position="409"/>
    </location>
    <ligand>
        <name>(S)-malate</name>
        <dbReference type="ChEBI" id="CHEBI:15589"/>
    </ligand>
</feature>
<evidence type="ECO:0000256" key="2">
    <source>
        <dbReference type="ARBA" id="ARBA00008785"/>
    </source>
</evidence>
<reference evidence="8 9" key="1">
    <citation type="journal article" date="2008" name="Science">
        <title>The Physcomitrella genome reveals evolutionary insights into the conquest of land by plants.</title>
        <authorList>
            <person name="Rensing S."/>
            <person name="Lang D."/>
            <person name="Zimmer A."/>
            <person name="Terry A."/>
            <person name="Salamov A."/>
            <person name="Shapiro H."/>
            <person name="Nishiyama T."/>
            <person name="Perroud P.-F."/>
            <person name="Lindquist E."/>
            <person name="Kamisugi Y."/>
            <person name="Tanahashi T."/>
            <person name="Sakakibara K."/>
            <person name="Fujita T."/>
            <person name="Oishi K."/>
            <person name="Shin-I T."/>
            <person name="Kuroki Y."/>
            <person name="Toyoda A."/>
            <person name="Suzuki Y."/>
            <person name="Hashimoto A."/>
            <person name="Yamaguchi K."/>
            <person name="Sugano A."/>
            <person name="Kohara Y."/>
            <person name="Fujiyama A."/>
            <person name="Anterola A."/>
            <person name="Aoki S."/>
            <person name="Ashton N."/>
            <person name="Barbazuk W.B."/>
            <person name="Barker E."/>
            <person name="Bennetzen J."/>
            <person name="Bezanilla M."/>
            <person name="Blankenship R."/>
            <person name="Cho S.H."/>
            <person name="Dutcher S."/>
            <person name="Estelle M."/>
            <person name="Fawcett J.A."/>
            <person name="Gundlach H."/>
            <person name="Hanada K."/>
            <person name="Heyl A."/>
            <person name="Hicks K.A."/>
            <person name="Hugh J."/>
            <person name="Lohr M."/>
            <person name="Mayer K."/>
            <person name="Melkozernov A."/>
            <person name="Murata T."/>
            <person name="Nelson D."/>
            <person name="Pils B."/>
            <person name="Prigge M."/>
            <person name="Reiss B."/>
            <person name="Renner T."/>
            <person name="Rombauts S."/>
            <person name="Rushton P."/>
            <person name="Sanderfoot A."/>
            <person name="Schween G."/>
            <person name="Shiu S.-H."/>
            <person name="Stueber K."/>
            <person name="Theodoulou F.L."/>
            <person name="Tu H."/>
            <person name="Van de Peer Y."/>
            <person name="Verrier P.J."/>
            <person name="Waters E."/>
            <person name="Wood A."/>
            <person name="Yang L."/>
            <person name="Cove D."/>
            <person name="Cuming A."/>
            <person name="Hasebe M."/>
            <person name="Lucas S."/>
            <person name="Mishler D.B."/>
            <person name="Reski R."/>
            <person name="Grigoriev I."/>
            <person name="Quatrano R.S."/>
            <person name="Boore J.L."/>
        </authorList>
    </citation>
    <scope>NUCLEOTIDE SEQUENCE [LARGE SCALE GENOMIC DNA]</scope>
    <source>
        <strain evidence="8 9">cv. Gransden 2004</strain>
    </source>
</reference>
<dbReference type="InParanoid" id="A0A7I4E998"/>
<reference evidence="8" key="3">
    <citation type="submission" date="2020-12" db="UniProtKB">
        <authorList>
            <consortium name="EnsemblPlants"/>
        </authorList>
    </citation>
    <scope>IDENTIFICATION</scope>
</reference>
<evidence type="ECO:0000313" key="8">
    <source>
        <dbReference type="EnsemblPlants" id="Pp3c7_5170V3.2"/>
    </source>
</evidence>
<dbReference type="Gene3D" id="3.40.50.720">
    <property type="entry name" value="NAD(P)-binding Rossmann-like Domain"/>
    <property type="match status" value="1"/>
</dbReference>
<dbReference type="GO" id="GO:0004471">
    <property type="term" value="F:malate dehydrogenase (decarboxylating) (NAD+) activity"/>
    <property type="evidence" value="ECO:0000318"/>
    <property type="project" value="GO_Central"/>
</dbReference>
<dbReference type="EMBL" id="ABEU02000007">
    <property type="status" value="NOT_ANNOTATED_CDS"/>
    <property type="molecule type" value="Genomic_DNA"/>
</dbReference>
<evidence type="ECO:0008006" key="10">
    <source>
        <dbReference type="Google" id="ProtNLM"/>
    </source>
</evidence>
<dbReference type="PIRSF" id="PIRSF000106">
    <property type="entry name" value="ME"/>
    <property type="match status" value="1"/>
</dbReference>
<dbReference type="PANTHER" id="PTHR23406">
    <property type="entry name" value="MALIC ENZYME-RELATED"/>
    <property type="match status" value="1"/>
</dbReference>
<dbReference type="FunCoup" id="A0A7I4E998">
    <property type="interactions" value="1781"/>
</dbReference>
<dbReference type="InterPro" id="IPR012301">
    <property type="entry name" value="Malic_N_dom"/>
</dbReference>
<comment type="cofactor">
    <cofactor evidence="1">
        <name>Mg(2+)</name>
        <dbReference type="ChEBI" id="CHEBI:18420"/>
    </cofactor>
</comment>
<dbReference type="Proteomes" id="UP000006727">
    <property type="component" value="Chromosome 7"/>
</dbReference>
<dbReference type="SMART" id="SM01274">
    <property type="entry name" value="malic"/>
    <property type="match status" value="1"/>
</dbReference>
<keyword evidence="3" id="KW-0560">Oxidoreductase</keyword>
<organism evidence="8 9">
    <name type="scientific">Physcomitrium patens</name>
    <name type="common">Spreading-leaved earth moss</name>
    <name type="synonym">Physcomitrella patens</name>
    <dbReference type="NCBI Taxonomy" id="3218"/>
    <lineage>
        <taxon>Eukaryota</taxon>
        <taxon>Viridiplantae</taxon>
        <taxon>Streptophyta</taxon>
        <taxon>Embryophyta</taxon>
        <taxon>Bryophyta</taxon>
        <taxon>Bryophytina</taxon>
        <taxon>Bryopsida</taxon>
        <taxon>Funariidae</taxon>
        <taxon>Funariales</taxon>
        <taxon>Funariaceae</taxon>
        <taxon>Physcomitrium</taxon>
    </lineage>
</organism>
<evidence type="ECO:0000256" key="4">
    <source>
        <dbReference type="PIRSR" id="PIRSR000106-1"/>
    </source>
</evidence>
<feature type="active site" description="Proton donor" evidence="4">
    <location>
        <position position="133"/>
    </location>
</feature>
<dbReference type="EnsemblPlants" id="Pp3c7_5170V3.2">
    <property type="protein sequence ID" value="Pp3c7_5170V3.2"/>
    <property type="gene ID" value="Pp3c7_5170"/>
</dbReference>